<gene>
    <name evidence="1" type="ORF">HU200_020865</name>
</gene>
<sequence length="32" mass="3929">MKLETQTGTLSNLKWLMEKKWKLFWRMRSLGS</sequence>
<name>A0A835F0L4_9POAL</name>
<accession>A0A835F0L4</accession>
<comment type="caution">
    <text evidence="1">The sequence shown here is derived from an EMBL/GenBank/DDBJ whole genome shotgun (WGS) entry which is preliminary data.</text>
</comment>
<protein>
    <submittedName>
        <fullName evidence="1">Uncharacterized protein</fullName>
    </submittedName>
</protein>
<keyword evidence="2" id="KW-1185">Reference proteome</keyword>
<dbReference type="Proteomes" id="UP000636709">
    <property type="component" value="Unassembled WGS sequence"/>
</dbReference>
<dbReference type="AlphaFoldDB" id="A0A835F0L4"/>
<evidence type="ECO:0000313" key="2">
    <source>
        <dbReference type="Proteomes" id="UP000636709"/>
    </source>
</evidence>
<dbReference type="EMBL" id="JACEFO010001661">
    <property type="protein sequence ID" value="KAF8724599.1"/>
    <property type="molecule type" value="Genomic_DNA"/>
</dbReference>
<organism evidence="1 2">
    <name type="scientific">Digitaria exilis</name>
    <dbReference type="NCBI Taxonomy" id="1010633"/>
    <lineage>
        <taxon>Eukaryota</taxon>
        <taxon>Viridiplantae</taxon>
        <taxon>Streptophyta</taxon>
        <taxon>Embryophyta</taxon>
        <taxon>Tracheophyta</taxon>
        <taxon>Spermatophyta</taxon>
        <taxon>Magnoliopsida</taxon>
        <taxon>Liliopsida</taxon>
        <taxon>Poales</taxon>
        <taxon>Poaceae</taxon>
        <taxon>PACMAD clade</taxon>
        <taxon>Panicoideae</taxon>
        <taxon>Panicodae</taxon>
        <taxon>Paniceae</taxon>
        <taxon>Anthephorinae</taxon>
        <taxon>Digitaria</taxon>
    </lineage>
</organism>
<reference evidence="1" key="1">
    <citation type="submission" date="2020-07" db="EMBL/GenBank/DDBJ databases">
        <title>Genome sequence and genetic diversity analysis of an under-domesticated orphan crop, white fonio (Digitaria exilis).</title>
        <authorList>
            <person name="Bennetzen J.L."/>
            <person name="Chen S."/>
            <person name="Ma X."/>
            <person name="Wang X."/>
            <person name="Yssel A.E.J."/>
            <person name="Chaluvadi S.R."/>
            <person name="Johnson M."/>
            <person name="Gangashetty P."/>
            <person name="Hamidou F."/>
            <person name="Sanogo M.D."/>
            <person name="Zwaenepoel A."/>
            <person name="Wallace J."/>
            <person name="Van De Peer Y."/>
            <person name="Van Deynze A."/>
        </authorList>
    </citation>
    <scope>NUCLEOTIDE SEQUENCE</scope>
    <source>
        <tissue evidence="1">Leaves</tissue>
    </source>
</reference>
<evidence type="ECO:0000313" key="1">
    <source>
        <dbReference type="EMBL" id="KAF8724599.1"/>
    </source>
</evidence>
<proteinExistence type="predicted"/>